<keyword evidence="2" id="KW-0812">Transmembrane</keyword>
<protein>
    <submittedName>
        <fullName evidence="4">TRAP transporter fused permease subunit</fullName>
    </submittedName>
</protein>
<dbReference type="AlphaFoldDB" id="A0AAE3NMZ5"/>
<evidence type="ECO:0000256" key="1">
    <source>
        <dbReference type="RuleBase" id="RU369079"/>
    </source>
</evidence>
<keyword evidence="5" id="KW-1185">Reference proteome</keyword>
<feature type="transmembrane region" description="Helical" evidence="2">
    <location>
        <begin position="592"/>
        <end position="609"/>
    </location>
</feature>
<feature type="transmembrane region" description="Helical" evidence="2">
    <location>
        <begin position="448"/>
        <end position="465"/>
    </location>
</feature>
<feature type="transmembrane region" description="Helical" evidence="2">
    <location>
        <begin position="230"/>
        <end position="255"/>
    </location>
</feature>
<feature type="transmembrane region" description="Helical" evidence="2">
    <location>
        <begin position="299"/>
        <end position="321"/>
    </location>
</feature>
<accession>A0AAE3NMZ5</accession>
<gene>
    <name evidence="4" type="ORF">P1J78_06115</name>
</gene>
<feature type="transmembrane region" description="Helical" evidence="2">
    <location>
        <begin position="350"/>
        <end position="368"/>
    </location>
</feature>
<comment type="caution">
    <text evidence="4">The sequence shown here is derived from an EMBL/GenBank/DDBJ whole genome shotgun (WGS) entry which is preliminary data.</text>
</comment>
<feature type="transmembrane region" description="Helical" evidence="2">
    <location>
        <begin position="615"/>
        <end position="633"/>
    </location>
</feature>
<dbReference type="PANTHER" id="PTHR43849:SF2">
    <property type="entry name" value="BLL3936 PROTEIN"/>
    <property type="match status" value="1"/>
</dbReference>
<dbReference type="RefSeq" id="WP_275566442.1">
    <property type="nucleotide sequence ID" value="NZ_JARGYC010000011.1"/>
</dbReference>
<dbReference type="GO" id="GO:0022857">
    <property type="term" value="F:transmembrane transporter activity"/>
    <property type="evidence" value="ECO:0007669"/>
    <property type="project" value="UniProtKB-UniRule"/>
</dbReference>
<dbReference type="PROSITE" id="PS51257">
    <property type="entry name" value="PROKAR_LIPOPROTEIN"/>
    <property type="match status" value="1"/>
</dbReference>
<keyword evidence="1" id="KW-0997">Cell inner membrane</keyword>
<keyword evidence="1" id="KW-0813">Transport</keyword>
<sequence>MDATKQPEAAGPTGTAAILIAVLAVAMVVACVLWNVEAPTRMGVAILSQQYMALQLGLALTIAFLRYGWRGKEPKARVGWVDAAIAAVCFGTLMYAAWDFSWLLQEQFYRPWQITVIGTVVTLSVMEGIRRRAGWMLFTIVAVFLVYALFADMVPGRLVGKELSPVRLVQYVGFDPSAVFSSPLAVGTMIVLLFVFFGQLLFAAGGGAFFTDLAMAVAGRTRGGAAKISVIGSALFGSISGSAVSNVVTTGVVTIPLMRRGGYSARDAGAVEAVASTGGQLTPPIMGAAAFLMAEFLEIPYVTVAGAALVPAVFYYLGVFLQVDLIAGRDGIAPHEEDALTARQVLAEGWHFAIPFAVLLAALFWFRYDPEDSALMAAVAIVAVGFLRPYRGDRLTLKRLGQVFVDTGTSMVDLILIVAAAGFVIGVLNVTGLGFALTLVLVDAVGQNVLLLLLVSAVICILLGMGMPTSGVYVLLAALVAPSLVEAGIEPVAAHLFILYFGMMSMITPPVALAAFAAATISKADALGTGLASMRTGWVAFILPFAFVATPALVMEGTWGEIARASALSAAGVTAITVAIIGYWGTRLSLPVRLAFLVLGAAALPISYIPLDAGLRWAAAGLAVLGLAVLYFIHSRGVTPGQSTKGEARQ</sequence>
<feature type="transmembrane region" description="Helical" evidence="2">
    <location>
        <begin position="567"/>
        <end position="585"/>
    </location>
</feature>
<dbReference type="InterPro" id="IPR010656">
    <property type="entry name" value="DctM"/>
</dbReference>
<dbReference type="Pfam" id="PF06808">
    <property type="entry name" value="DctM"/>
    <property type="match status" value="1"/>
</dbReference>
<feature type="transmembrane region" description="Helical" evidence="2">
    <location>
        <begin position="79"/>
        <end position="98"/>
    </location>
</feature>
<keyword evidence="2" id="KW-0472">Membrane</keyword>
<comment type="subcellular location">
    <subcellularLocation>
        <location evidence="1">Cell inner membrane</location>
        <topology evidence="1">Multi-pass membrane protein</topology>
    </subcellularLocation>
</comment>
<feature type="transmembrane region" description="Helical" evidence="2">
    <location>
        <begin position="48"/>
        <end position="67"/>
    </location>
</feature>
<dbReference type="PRINTS" id="PR00173">
    <property type="entry name" value="EDTRNSPORT"/>
</dbReference>
<feature type="transmembrane region" description="Helical" evidence="2">
    <location>
        <begin position="411"/>
        <end position="442"/>
    </location>
</feature>
<dbReference type="Proteomes" id="UP001220964">
    <property type="component" value="Unassembled WGS sequence"/>
</dbReference>
<feature type="transmembrane region" description="Helical" evidence="2">
    <location>
        <begin position="12"/>
        <end position="36"/>
    </location>
</feature>
<evidence type="ECO:0000313" key="5">
    <source>
        <dbReference type="Proteomes" id="UP001220964"/>
    </source>
</evidence>
<dbReference type="InterPro" id="IPR011853">
    <property type="entry name" value="TRAP_DctM-Dct_fused"/>
</dbReference>
<dbReference type="NCBIfam" id="TIGR02123">
    <property type="entry name" value="TRAP_fused"/>
    <property type="match status" value="1"/>
</dbReference>
<evidence type="ECO:0000259" key="3">
    <source>
        <dbReference type="Pfam" id="PF06808"/>
    </source>
</evidence>
<organism evidence="4 5">
    <name type="scientific">Psychromarinibacter sediminicola</name>
    <dbReference type="NCBI Taxonomy" id="3033385"/>
    <lineage>
        <taxon>Bacteria</taxon>
        <taxon>Pseudomonadati</taxon>
        <taxon>Pseudomonadota</taxon>
        <taxon>Alphaproteobacteria</taxon>
        <taxon>Rhodobacterales</taxon>
        <taxon>Paracoccaceae</taxon>
        <taxon>Psychromarinibacter</taxon>
    </lineage>
</organism>
<dbReference type="GO" id="GO:0005886">
    <property type="term" value="C:plasma membrane"/>
    <property type="evidence" value="ECO:0007669"/>
    <property type="project" value="UniProtKB-SubCell"/>
</dbReference>
<feature type="transmembrane region" description="Helical" evidence="2">
    <location>
        <begin position="495"/>
        <end position="517"/>
    </location>
</feature>
<feature type="transmembrane region" description="Helical" evidence="2">
    <location>
        <begin position="184"/>
        <end position="210"/>
    </location>
</feature>
<dbReference type="PANTHER" id="PTHR43849">
    <property type="entry name" value="BLL3936 PROTEIN"/>
    <property type="match status" value="1"/>
</dbReference>
<keyword evidence="1" id="KW-1003">Cell membrane</keyword>
<keyword evidence="2" id="KW-1133">Transmembrane helix</keyword>
<feature type="domain" description="TRAP C4-dicarboxylate transport system permease DctM subunit" evidence="3">
    <location>
        <begin position="120"/>
        <end position="555"/>
    </location>
</feature>
<evidence type="ECO:0000256" key="2">
    <source>
        <dbReference type="SAM" id="Phobius"/>
    </source>
</evidence>
<feature type="transmembrane region" description="Helical" evidence="2">
    <location>
        <begin position="110"/>
        <end position="126"/>
    </location>
</feature>
<proteinExistence type="predicted"/>
<feature type="transmembrane region" description="Helical" evidence="2">
    <location>
        <begin position="133"/>
        <end position="150"/>
    </location>
</feature>
<comment type="function">
    <text evidence="1">Part of the tripartite ATP-independent periplasmic (TRAP) transport system.</text>
</comment>
<reference evidence="4" key="1">
    <citation type="submission" date="2023-03" db="EMBL/GenBank/DDBJ databases">
        <title>Multiphase analysis and comparison of six strains from genera Psychromarinibacter, Lutimaribacter, and Maritimibacter, including a novel species: Psychromarinibacter sediminicola sp. nov.</title>
        <authorList>
            <person name="Wang Y.-H."/>
            <person name="Ye M.-Q."/>
            <person name="Du Z.-J."/>
        </authorList>
    </citation>
    <scope>NUCLEOTIDE SEQUENCE</scope>
    <source>
        <strain evidence="4">C21-152</strain>
    </source>
</reference>
<feature type="transmembrane region" description="Helical" evidence="2">
    <location>
        <begin position="538"/>
        <end position="555"/>
    </location>
</feature>
<evidence type="ECO:0000313" key="4">
    <source>
        <dbReference type="EMBL" id="MDF0600298.1"/>
    </source>
</evidence>
<name>A0AAE3NMZ5_9RHOB</name>
<dbReference type="EMBL" id="JARGYC010000011">
    <property type="protein sequence ID" value="MDF0600298.1"/>
    <property type="molecule type" value="Genomic_DNA"/>
</dbReference>